<evidence type="ECO:0000313" key="3">
    <source>
        <dbReference type="Proteomes" id="UP000030645"/>
    </source>
</evidence>
<dbReference type="EMBL" id="KE345919">
    <property type="protein sequence ID" value="EXC20627.1"/>
    <property type="molecule type" value="Genomic_DNA"/>
</dbReference>
<name>W9SBR4_9ROSA</name>
<feature type="region of interest" description="Disordered" evidence="1">
    <location>
        <begin position="77"/>
        <end position="109"/>
    </location>
</feature>
<keyword evidence="3" id="KW-1185">Reference proteome</keyword>
<dbReference type="AlphaFoldDB" id="W9SBR4"/>
<proteinExistence type="predicted"/>
<gene>
    <name evidence="2" type="ORF">L484_027183</name>
</gene>
<evidence type="ECO:0000313" key="2">
    <source>
        <dbReference type="EMBL" id="EXC20627.1"/>
    </source>
</evidence>
<dbReference type="Proteomes" id="UP000030645">
    <property type="component" value="Unassembled WGS sequence"/>
</dbReference>
<sequence>MKFGTKINSKGFSLPFSTAMSSATKWTLVALSLTNQSYHDRPPFPPITAFQTRSRVPLLPSKIHSYISLSTVLDYPKRRDRRQPSPSIAADQTQLRLPSPSSIPEEPLPSSKKLSVLRVSVVYDVTNQESLINVKQWLNKVGRYASENEQASISLAFV</sequence>
<evidence type="ECO:0000256" key="1">
    <source>
        <dbReference type="SAM" id="MobiDB-lite"/>
    </source>
</evidence>
<protein>
    <submittedName>
        <fullName evidence="2">Uncharacterized protein</fullName>
    </submittedName>
</protein>
<dbReference type="STRING" id="981085.W9SBR4"/>
<reference evidence="3" key="1">
    <citation type="submission" date="2013-01" db="EMBL/GenBank/DDBJ databases">
        <title>Draft Genome Sequence of a Mulberry Tree, Morus notabilis C.K. Schneid.</title>
        <authorList>
            <person name="He N."/>
            <person name="Zhao S."/>
        </authorList>
    </citation>
    <scope>NUCLEOTIDE SEQUENCE</scope>
</reference>
<feature type="compositionally biased region" description="Polar residues" evidence="1">
    <location>
        <begin position="84"/>
        <end position="96"/>
    </location>
</feature>
<accession>W9SBR4</accession>
<organism evidence="2 3">
    <name type="scientific">Morus notabilis</name>
    <dbReference type="NCBI Taxonomy" id="981085"/>
    <lineage>
        <taxon>Eukaryota</taxon>
        <taxon>Viridiplantae</taxon>
        <taxon>Streptophyta</taxon>
        <taxon>Embryophyta</taxon>
        <taxon>Tracheophyta</taxon>
        <taxon>Spermatophyta</taxon>
        <taxon>Magnoliopsida</taxon>
        <taxon>eudicotyledons</taxon>
        <taxon>Gunneridae</taxon>
        <taxon>Pentapetalae</taxon>
        <taxon>rosids</taxon>
        <taxon>fabids</taxon>
        <taxon>Rosales</taxon>
        <taxon>Moraceae</taxon>
        <taxon>Moreae</taxon>
        <taxon>Morus</taxon>
    </lineage>
</organism>
<feature type="compositionally biased region" description="Low complexity" evidence="1">
    <location>
        <begin position="97"/>
        <end position="109"/>
    </location>
</feature>